<accession>G5QHX3</accession>
<organism evidence="1 2">
    <name type="scientific">Salmonella enterica subsp. enterica serovar Rubislaw str. A4-653</name>
    <dbReference type="NCBI Taxonomy" id="913081"/>
    <lineage>
        <taxon>Bacteria</taxon>
        <taxon>Pseudomonadati</taxon>
        <taxon>Pseudomonadota</taxon>
        <taxon>Gammaproteobacteria</taxon>
        <taxon>Enterobacterales</taxon>
        <taxon>Enterobacteriaceae</taxon>
        <taxon>Salmonella</taxon>
    </lineage>
</organism>
<name>G5QHX3_SALRU</name>
<proteinExistence type="predicted"/>
<evidence type="ECO:0000313" key="2">
    <source>
        <dbReference type="Proteomes" id="UP000004903"/>
    </source>
</evidence>
<dbReference type="EMBL" id="AFCT01000788">
    <property type="protein sequence ID" value="EHC90254.1"/>
    <property type="molecule type" value="Genomic_DNA"/>
</dbReference>
<gene>
    <name evidence="1" type="ORF">LTSERUB_2098</name>
</gene>
<dbReference type="Proteomes" id="UP000004903">
    <property type="component" value="Unassembled WGS sequence"/>
</dbReference>
<dbReference type="PATRIC" id="fig|913081.3.peg.1667"/>
<sequence length="95" mass="10963">MFAFTAKIQLQQTINTMDPFVIPRVSLPPQNLEKFWKTVPWVSLCHCLQRDNNGFVTRGIRTVRSAQVQTPAGLTDTESKCRYQMSDQLTLKGWF</sequence>
<dbReference type="AlphaFoldDB" id="G5QHX3"/>
<reference evidence="1 2" key="1">
    <citation type="journal article" date="2011" name="BMC Genomics">
        <title>Genome sequencing reveals diversification of virulence factor content and possible host adaptation in distinct subpopulations of Salmonella enterica.</title>
        <authorList>
            <person name="den Bakker H.C."/>
            <person name="Moreno Switt A.I."/>
            <person name="Govoni G."/>
            <person name="Cummings C.A."/>
            <person name="Ranieri M.L."/>
            <person name="Degoricija L."/>
            <person name="Hoelzer K."/>
            <person name="Rodriguez-Rivera L.D."/>
            <person name="Brown S."/>
            <person name="Bolchacova E."/>
            <person name="Furtado M.R."/>
            <person name="Wiedmann M."/>
        </authorList>
    </citation>
    <scope>NUCLEOTIDE SEQUENCE [LARGE SCALE GENOMIC DNA]</scope>
    <source>
        <strain evidence="1 2">A4-653</strain>
    </source>
</reference>
<evidence type="ECO:0000313" key="1">
    <source>
        <dbReference type="EMBL" id="EHC90254.1"/>
    </source>
</evidence>
<protein>
    <submittedName>
        <fullName evidence="1">Uncharacterized protein</fullName>
    </submittedName>
</protein>
<comment type="caution">
    <text evidence="1">The sequence shown here is derived from an EMBL/GenBank/DDBJ whole genome shotgun (WGS) entry which is preliminary data.</text>
</comment>